<dbReference type="InterPro" id="IPR006549">
    <property type="entry name" value="HAD-SF_hydro_IIIA"/>
</dbReference>
<dbReference type="InterPro" id="IPR023214">
    <property type="entry name" value="HAD_sf"/>
</dbReference>
<accession>A5EXT6</accession>
<feature type="binding site" evidence="10">
    <location>
        <position position="14"/>
    </location>
    <ligand>
        <name>Mg(2+)</name>
        <dbReference type="ChEBI" id="CHEBI:18420"/>
    </ligand>
</feature>
<feature type="binding site" evidence="10">
    <location>
        <position position="12"/>
    </location>
    <ligand>
        <name>Mg(2+)</name>
        <dbReference type="ChEBI" id="CHEBI:18420"/>
    </ligand>
</feature>
<evidence type="ECO:0000313" key="11">
    <source>
        <dbReference type="EMBL" id="ABQ13494.1"/>
    </source>
</evidence>
<dbReference type="EC" id="3.1.3.-" evidence="7"/>
<dbReference type="SUPFAM" id="SSF56784">
    <property type="entry name" value="HAD-like"/>
    <property type="match status" value="1"/>
</dbReference>
<dbReference type="GO" id="GO:0005737">
    <property type="term" value="C:cytoplasm"/>
    <property type="evidence" value="ECO:0007669"/>
    <property type="project" value="UniProtKB-SubCell"/>
</dbReference>
<keyword evidence="4 7" id="KW-0378">Hydrolase</keyword>
<dbReference type="eggNOG" id="COG0241">
    <property type="taxonomic scope" value="Bacteria"/>
</dbReference>
<dbReference type="InterPro" id="IPR036412">
    <property type="entry name" value="HAD-like_sf"/>
</dbReference>
<organism evidence="11 12">
    <name type="scientific">Dichelobacter nodosus (strain VCS1703A)</name>
    <dbReference type="NCBI Taxonomy" id="246195"/>
    <lineage>
        <taxon>Bacteria</taxon>
        <taxon>Pseudomonadati</taxon>
        <taxon>Pseudomonadota</taxon>
        <taxon>Gammaproteobacteria</taxon>
        <taxon>Cardiobacteriales</taxon>
        <taxon>Cardiobacteriaceae</taxon>
        <taxon>Dichelobacter</taxon>
    </lineage>
</organism>
<comment type="similarity">
    <text evidence="7">Belongs to the gmhB family.</text>
</comment>
<dbReference type="InterPro" id="IPR006543">
    <property type="entry name" value="Histidinol-phos"/>
</dbReference>
<keyword evidence="10" id="KW-0862">Zinc</keyword>
<protein>
    <recommendedName>
        <fullName evidence="6 7">D,D-heptose 1,7-bisphosphate phosphatase</fullName>
        <ecNumber evidence="7">3.1.3.-</ecNumber>
    </recommendedName>
</protein>
<gene>
    <name evidence="11" type="ordered locus">DNO_1059</name>
</gene>
<dbReference type="GO" id="GO:0046872">
    <property type="term" value="F:metal ion binding"/>
    <property type="evidence" value="ECO:0007669"/>
    <property type="project" value="UniProtKB-KW"/>
</dbReference>
<keyword evidence="12" id="KW-1185">Reference proteome</keyword>
<evidence type="ECO:0000313" key="12">
    <source>
        <dbReference type="Proteomes" id="UP000000248"/>
    </source>
</evidence>
<feature type="binding site" evidence="10">
    <location>
        <position position="94"/>
    </location>
    <ligand>
        <name>Zn(2+)</name>
        <dbReference type="ChEBI" id="CHEBI:29105"/>
    </ligand>
</feature>
<evidence type="ECO:0000256" key="6">
    <source>
        <dbReference type="ARBA" id="ARBA00031828"/>
    </source>
</evidence>
<dbReference type="NCBIfam" id="TIGR01656">
    <property type="entry name" value="Histidinol-ppas"/>
    <property type="match status" value="1"/>
</dbReference>
<evidence type="ECO:0000256" key="3">
    <source>
        <dbReference type="ARBA" id="ARBA00022723"/>
    </source>
</evidence>
<dbReference type="PIRSF" id="PIRSF004682">
    <property type="entry name" value="GmhB"/>
    <property type="match status" value="1"/>
</dbReference>
<evidence type="ECO:0000256" key="5">
    <source>
        <dbReference type="ARBA" id="ARBA00023277"/>
    </source>
</evidence>
<dbReference type="NCBIfam" id="TIGR01662">
    <property type="entry name" value="HAD-SF-IIIA"/>
    <property type="match status" value="1"/>
</dbReference>
<dbReference type="KEGG" id="dno:DNO_1059"/>
<proteinExistence type="inferred from homology"/>
<comment type="subcellular location">
    <subcellularLocation>
        <location evidence="1 7">Cytoplasm</location>
    </subcellularLocation>
</comment>
<dbReference type="GO" id="GO:0005975">
    <property type="term" value="P:carbohydrate metabolic process"/>
    <property type="evidence" value="ECO:0007669"/>
    <property type="project" value="InterPro"/>
</dbReference>
<name>A5EXT6_DICNV</name>
<evidence type="ECO:0000256" key="4">
    <source>
        <dbReference type="ARBA" id="ARBA00022801"/>
    </source>
</evidence>
<dbReference type="OrthoDB" id="9788272at2"/>
<dbReference type="AlphaFoldDB" id="A5EXT6"/>
<dbReference type="Proteomes" id="UP000000248">
    <property type="component" value="Chromosome"/>
</dbReference>
<dbReference type="STRING" id="246195.DNO_1059"/>
<evidence type="ECO:0000256" key="10">
    <source>
        <dbReference type="PIRSR" id="PIRSR004682-4"/>
    </source>
</evidence>
<dbReference type="InterPro" id="IPR004446">
    <property type="entry name" value="Heptose_bisP_phosphatase"/>
</dbReference>
<evidence type="ECO:0000256" key="8">
    <source>
        <dbReference type="PIRSR" id="PIRSR004682-1"/>
    </source>
</evidence>
<reference evidence="11 12" key="1">
    <citation type="journal article" date="2007" name="Nat. Biotechnol.">
        <title>Genome sequence and identification of candidate vaccine antigens from the animal pathogen Dichelobacter nodosus.</title>
        <authorList>
            <person name="Myers G.S."/>
            <person name="Parker D."/>
            <person name="Al-Hasani K."/>
            <person name="Kennan R.M."/>
            <person name="Seemann T."/>
            <person name="Ren Q."/>
            <person name="Badger J.H."/>
            <person name="Selengut J.D."/>
            <person name="Deboy R.T."/>
            <person name="Tettelin H."/>
            <person name="Boyce J.D."/>
            <person name="McCarl V.P."/>
            <person name="Han X."/>
            <person name="Nelson W.C."/>
            <person name="Madupu R."/>
            <person name="Mohamoud Y."/>
            <person name="Holley T."/>
            <person name="Fedorova N."/>
            <person name="Khouri H."/>
            <person name="Bottomley S.P."/>
            <person name="Whittington R.J."/>
            <person name="Adler B."/>
            <person name="Songer J.G."/>
            <person name="Rood J.I."/>
            <person name="Paulsen I.T."/>
        </authorList>
    </citation>
    <scope>NUCLEOTIDE SEQUENCE [LARGE SCALE GENOMIC DNA]</scope>
    <source>
        <strain evidence="11 12">VCS1703A</strain>
    </source>
</reference>
<dbReference type="Pfam" id="PF13242">
    <property type="entry name" value="Hydrolase_like"/>
    <property type="match status" value="1"/>
</dbReference>
<keyword evidence="10" id="KW-0460">Magnesium</keyword>
<dbReference type="HOGENOM" id="CLU_085077_2_0_6"/>
<feature type="active site" description="Proton donor" evidence="8">
    <location>
        <position position="14"/>
    </location>
</feature>
<evidence type="ECO:0000256" key="9">
    <source>
        <dbReference type="PIRSR" id="PIRSR004682-3"/>
    </source>
</evidence>
<feature type="site" description="Stabilizes the phosphoryl group" evidence="9">
    <location>
        <position position="55"/>
    </location>
</feature>
<sequence>MIDLSKKLVLFDRDGVLNEDRREHVRAPEELLLFDGALAALADLTRAGIRIGICTNQSGIERGYFDEAMLTQIHQYLCARAATFGARIDRIVFCASADNAHPWRKPNAGMLLDQARYFAVDLKGVPFVGDNIIDVQAARAAGAQPVLVKTGKGCLVAKEYAQELSDVLVYDDVQTAIKDWL</sequence>
<dbReference type="Gene3D" id="3.40.50.1000">
    <property type="entry name" value="HAD superfamily/HAD-like"/>
    <property type="match status" value="1"/>
</dbReference>
<dbReference type="EMBL" id="CP000513">
    <property type="protein sequence ID" value="ABQ13494.1"/>
    <property type="molecule type" value="Genomic_DNA"/>
</dbReference>
<evidence type="ECO:0000256" key="2">
    <source>
        <dbReference type="ARBA" id="ARBA00022490"/>
    </source>
</evidence>
<keyword evidence="3 10" id="KW-0479">Metal-binding</keyword>
<keyword evidence="5 7" id="KW-0119">Carbohydrate metabolism</keyword>
<keyword evidence="2 7" id="KW-0963">Cytoplasm</keyword>
<comment type="cofactor">
    <cofactor evidence="10">
        <name>Zn(2+)</name>
        <dbReference type="ChEBI" id="CHEBI:29105"/>
    </cofactor>
</comment>
<feature type="site" description="Stabilizes the phosphoryl group" evidence="9">
    <location>
        <position position="105"/>
    </location>
</feature>
<feature type="site" description="Contributes to substrate recognition" evidence="9">
    <location>
        <position position="104"/>
    </location>
</feature>
<comment type="cofactor">
    <cofactor evidence="10">
        <name>Mg(2+)</name>
        <dbReference type="ChEBI" id="CHEBI:18420"/>
    </cofactor>
</comment>
<dbReference type="PANTHER" id="PTHR42891:SF1">
    <property type="entry name" value="D-GLYCERO-BETA-D-MANNO-HEPTOSE-1,7-BISPHOSPHATE 7-PHOSPHATASE"/>
    <property type="match status" value="1"/>
</dbReference>
<feature type="binding site" evidence="10">
    <location>
        <position position="130"/>
    </location>
    <ligand>
        <name>Mg(2+)</name>
        <dbReference type="ChEBI" id="CHEBI:18420"/>
    </ligand>
</feature>
<evidence type="ECO:0000256" key="7">
    <source>
        <dbReference type="PIRNR" id="PIRNR004682"/>
    </source>
</evidence>
<dbReference type="GO" id="GO:0016791">
    <property type="term" value="F:phosphatase activity"/>
    <property type="evidence" value="ECO:0007669"/>
    <property type="project" value="InterPro"/>
</dbReference>
<feature type="active site" description="Nucleophile" evidence="8">
    <location>
        <position position="12"/>
    </location>
</feature>
<evidence type="ECO:0000256" key="1">
    <source>
        <dbReference type="ARBA" id="ARBA00004496"/>
    </source>
</evidence>
<dbReference type="PANTHER" id="PTHR42891">
    <property type="entry name" value="D-GLYCERO-BETA-D-MANNO-HEPTOSE-1,7-BISPHOSPHATE 7-PHOSPHATASE"/>
    <property type="match status" value="1"/>
</dbReference>